<dbReference type="AlphaFoldDB" id="A0A852VYZ7"/>
<dbReference type="Proteomes" id="UP000232453">
    <property type="component" value="Unassembled WGS sequence"/>
</dbReference>
<dbReference type="GeneID" id="98051528"/>
<dbReference type="Proteomes" id="UP000549695">
    <property type="component" value="Unassembled WGS sequence"/>
</dbReference>
<evidence type="ECO:0000313" key="2">
    <source>
        <dbReference type="EMBL" id="NYG01459.1"/>
    </source>
</evidence>
<protein>
    <submittedName>
        <fullName evidence="2">Uncharacterized protein</fullName>
    </submittedName>
</protein>
<dbReference type="RefSeq" id="WP_073577197.1">
    <property type="nucleotide sequence ID" value="NZ_BAAAJZ010000015.1"/>
</dbReference>
<proteinExistence type="predicted"/>
<dbReference type="EMBL" id="PHUJ01000003">
    <property type="protein sequence ID" value="PKB32948.1"/>
    <property type="molecule type" value="Genomic_DNA"/>
</dbReference>
<reference evidence="2 5" key="1">
    <citation type="submission" date="2020-07" db="EMBL/GenBank/DDBJ databases">
        <title>Sequencing the genomes of 1000 actinobacteria strains.</title>
        <authorList>
            <person name="Klenk H.-P."/>
        </authorList>
    </citation>
    <scope>NUCLEOTIDE SEQUENCE [LARGE SCALE GENOMIC DNA]</scope>
    <source>
        <strain evidence="3 4">DSM 44104</strain>
        <strain evidence="2 5">DSM 44749</strain>
    </source>
</reference>
<gene>
    <name evidence="3" type="ORF">ATL51_4695</name>
    <name evidence="2" type="ORF">HDA37_001744</name>
</gene>
<accession>A0AA44ZRD7</accession>
<keyword evidence="1" id="KW-1133">Transmembrane helix</keyword>
<keyword evidence="5" id="KW-1185">Reference proteome</keyword>
<accession>A0A852VYZ7</accession>
<evidence type="ECO:0000313" key="5">
    <source>
        <dbReference type="Proteomes" id="UP000549695"/>
    </source>
</evidence>
<comment type="caution">
    <text evidence="2">The sequence shown here is derived from an EMBL/GenBank/DDBJ whole genome shotgun (WGS) entry which is preliminary data.</text>
</comment>
<keyword evidence="1" id="KW-0812">Transmembrane</keyword>
<name>A0A852VYZ7_PSEA5</name>
<feature type="transmembrane region" description="Helical" evidence="1">
    <location>
        <begin position="76"/>
        <end position="102"/>
    </location>
</feature>
<evidence type="ECO:0000256" key="1">
    <source>
        <dbReference type="SAM" id="Phobius"/>
    </source>
</evidence>
<dbReference type="EMBL" id="JACCCZ010000001">
    <property type="protein sequence ID" value="NYG01459.1"/>
    <property type="molecule type" value="Genomic_DNA"/>
</dbReference>
<evidence type="ECO:0000313" key="3">
    <source>
        <dbReference type="EMBL" id="PKB32948.1"/>
    </source>
</evidence>
<organism evidence="2 5">
    <name type="scientific">Pseudonocardia alni</name>
    <name type="common">Amycolata alni</name>
    <dbReference type="NCBI Taxonomy" id="33907"/>
    <lineage>
        <taxon>Bacteria</taxon>
        <taxon>Bacillati</taxon>
        <taxon>Actinomycetota</taxon>
        <taxon>Actinomycetes</taxon>
        <taxon>Pseudonocardiales</taxon>
        <taxon>Pseudonocardiaceae</taxon>
        <taxon>Pseudonocardia</taxon>
    </lineage>
</organism>
<feature type="transmembrane region" description="Helical" evidence="1">
    <location>
        <begin position="51"/>
        <end position="70"/>
    </location>
</feature>
<keyword evidence="1" id="KW-0472">Membrane</keyword>
<evidence type="ECO:0000313" key="4">
    <source>
        <dbReference type="Proteomes" id="UP000232453"/>
    </source>
</evidence>
<sequence length="190" mass="19900">MNDFVTGAPADRLPTLVRTRTGYRVYDPALITGTDYVVDDAGDLVYTKLPAGAMTGTAVVAAAVVALTVGENSWSWSALAFLVCLPVALGLAIGVLSIIHAVTDPVRAYRARTGHTRFARDIAATDPASWQLCARAERLAATPSWQAGRIDPTRTLGVLLWTAVAGGEAWAADALTQLAEPATGPDLTPV</sequence>